<dbReference type="Pfam" id="PF25334">
    <property type="entry name" value="C2_GRDP"/>
    <property type="match status" value="1"/>
</dbReference>
<dbReference type="PANTHER" id="PTHR34365">
    <property type="entry name" value="ENOLASE (DUF1399)"/>
    <property type="match status" value="1"/>
</dbReference>
<gene>
    <name evidence="2" type="ORF">KSP40_PGU019891</name>
</gene>
<feature type="domain" description="GRDP C2" evidence="1">
    <location>
        <begin position="274"/>
        <end position="396"/>
    </location>
</feature>
<name>A0ABR2LJ71_9ASPA</name>
<sequence>MEKEQESEWLEAQKIVISEDLVAAAEQQLRFLAAVDRRRFLYDGPLLERAIHRYKNYWLPLLARHTESGAPDGSLLVPLDCEWIWHCHRLNPIQYKEDCEKLYGRVLDNKNVQSTVGDKLGHQTAEIWSMFCPDEPFELESRSSSAETNIIKHADTLNSITYDLVSAVKRQYSFYYQGSLGAPVKVSPCDLEAAGSSPGSSLLQKCRVCRPIMHDKRFLDEAVARYKGFLRLIKRCSEMPMAYFCVPTYDIDLIWHSHQLQPISYQRDTVELFGKVLLEIVGIKNLPASLKGNVFVSFSKKKPDVFLNGSCDLTIFSETGKKLGAGFECEPVGDLVLAVMTKSEPAETIGNISISLEERMYPNAELFLLEWFELKTYNRNANSKPIYLHVAVSFTTPVPAPHVFEMLKFHPFSMYACKFPFPNVSQHIRSWIRVIDRHGSDIIRLQMRYGGENNFKFIPSICALT</sequence>
<dbReference type="PANTHER" id="PTHR34365:SF7">
    <property type="entry name" value="GLYCINE-RICH DOMAIN-CONTAINING PROTEIN 1"/>
    <property type="match status" value="1"/>
</dbReference>
<evidence type="ECO:0000313" key="2">
    <source>
        <dbReference type="EMBL" id="KAK8942145.1"/>
    </source>
</evidence>
<dbReference type="InterPro" id="IPR009836">
    <property type="entry name" value="GRDP-like"/>
</dbReference>
<dbReference type="EMBL" id="JBBWWR010000019">
    <property type="protein sequence ID" value="KAK8942145.1"/>
    <property type="molecule type" value="Genomic_DNA"/>
</dbReference>
<dbReference type="Proteomes" id="UP001412067">
    <property type="component" value="Unassembled WGS sequence"/>
</dbReference>
<reference evidence="2 3" key="1">
    <citation type="journal article" date="2022" name="Nat. Plants">
        <title>Genomes of leafy and leafless Platanthera orchids illuminate the evolution of mycoheterotrophy.</title>
        <authorList>
            <person name="Li M.H."/>
            <person name="Liu K.W."/>
            <person name="Li Z."/>
            <person name="Lu H.C."/>
            <person name="Ye Q.L."/>
            <person name="Zhang D."/>
            <person name="Wang J.Y."/>
            <person name="Li Y.F."/>
            <person name="Zhong Z.M."/>
            <person name="Liu X."/>
            <person name="Yu X."/>
            <person name="Liu D.K."/>
            <person name="Tu X.D."/>
            <person name="Liu B."/>
            <person name="Hao Y."/>
            <person name="Liao X.Y."/>
            <person name="Jiang Y.T."/>
            <person name="Sun W.H."/>
            <person name="Chen J."/>
            <person name="Chen Y.Q."/>
            <person name="Ai Y."/>
            <person name="Zhai J.W."/>
            <person name="Wu S.S."/>
            <person name="Zhou Z."/>
            <person name="Hsiao Y.Y."/>
            <person name="Wu W.L."/>
            <person name="Chen Y.Y."/>
            <person name="Lin Y.F."/>
            <person name="Hsu J.L."/>
            <person name="Li C.Y."/>
            <person name="Wang Z.W."/>
            <person name="Zhao X."/>
            <person name="Zhong W.Y."/>
            <person name="Ma X.K."/>
            <person name="Ma L."/>
            <person name="Huang J."/>
            <person name="Chen G.Z."/>
            <person name="Huang M.Z."/>
            <person name="Huang L."/>
            <person name="Peng D.H."/>
            <person name="Luo Y.B."/>
            <person name="Zou S.Q."/>
            <person name="Chen S.P."/>
            <person name="Lan S."/>
            <person name="Tsai W.C."/>
            <person name="Van de Peer Y."/>
            <person name="Liu Z.J."/>
        </authorList>
    </citation>
    <scope>NUCLEOTIDE SEQUENCE [LARGE SCALE GENOMIC DNA]</scope>
    <source>
        <strain evidence="2">Lor288</strain>
    </source>
</reference>
<accession>A0ABR2LJ71</accession>
<keyword evidence="3" id="KW-1185">Reference proteome</keyword>
<dbReference type="Pfam" id="PF07173">
    <property type="entry name" value="GRDP-like"/>
    <property type="match status" value="1"/>
</dbReference>
<organism evidence="2 3">
    <name type="scientific">Platanthera guangdongensis</name>
    <dbReference type="NCBI Taxonomy" id="2320717"/>
    <lineage>
        <taxon>Eukaryota</taxon>
        <taxon>Viridiplantae</taxon>
        <taxon>Streptophyta</taxon>
        <taxon>Embryophyta</taxon>
        <taxon>Tracheophyta</taxon>
        <taxon>Spermatophyta</taxon>
        <taxon>Magnoliopsida</taxon>
        <taxon>Liliopsida</taxon>
        <taxon>Asparagales</taxon>
        <taxon>Orchidaceae</taxon>
        <taxon>Orchidoideae</taxon>
        <taxon>Orchideae</taxon>
        <taxon>Orchidinae</taxon>
        <taxon>Platanthera</taxon>
    </lineage>
</organism>
<protein>
    <recommendedName>
        <fullName evidence="1">GRDP C2 domain-containing protein</fullName>
    </recommendedName>
</protein>
<comment type="caution">
    <text evidence="2">The sequence shown here is derived from an EMBL/GenBank/DDBJ whole genome shotgun (WGS) entry which is preliminary data.</text>
</comment>
<proteinExistence type="predicted"/>
<evidence type="ECO:0000259" key="1">
    <source>
        <dbReference type="Pfam" id="PF25334"/>
    </source>
</evidence>
<dbReference type="InterPro" id="IPR057458">
    <property type="entry name" value="GRDP_C2"/>
</dbReference>
<evidence type="ECO:0000313" key="3">
    <source>
        <dbReference type="Proteomes" id="UP001412067"/>
    </source>
</evidence>